<dbReference type="InterPro" id="IPR050979">
    <property type="entry name" value="LD-transpeptidase"/>
</dbReference>
<evidence type="ECO:0000256" key="2">
    <source>
        <dbReference type="ARBA" id="ARBA00022679"/>
    </source>
</evidence>
<keyword evidence="7" id="KW-1133">Transmembrane helix</keyword>
<dbReference type="GO" id="GO:0071972">
    <property type="term" value="F:peptidoglycan L,D-transpeptidase activity"/>
    <property type="evidence" value="ECO:0007669"/>
    <property type="project" value="TreeGrafter"/>
</dbReference>
<keyword evidence="7" id="KW-0472">Membrane</keyword>
<dbReference type="PANTHER" id="PTHR30582">
    <property type="entry name" value="L,D-TRANSPEPTIDASE"/>
    <property type="match status" value="1"/>
</dbReference>
<feature type="active site" description="Nucleophile" evidence="6">
    <location>
        <position position="178"/>
    </location>
</feature>
<evidence type="ECO:0000313" key="10">
    <source>
        <dbReference type="Proteomes" id="UP000177725"/>
    </source>
</evidence>
<keyword evidence="5 6" id="KW-0961">Cell wall biogenesis/degradation</keyword>
<keyword evidence="7" id="KW-0812">Transmembrane</keyword>
<keyword evidence="3 6" id="KW-0133">Cell shape</keyword>
<evidence type="ECO:0000256" key="5">
    <source>
        <dbReference type="ARBA" id="ARBA00023316"/>
    </source>
</evidence>
<dbReference type="GO" id="GO:0005576">
    <property type="term" value="C:extracellular region"/>
    <property type="evidence" value="ECO:0007669"/>
    <property type="project" value="TreeGrafter"/>
</dbReference>
<proteinExistence type="predicted"/>
<comment type="pathway">
    <text evidence="1 6">Cell wall biogenesis; peptidoglycan biosynthesis.</text>
</comment>
<evidence type="ECO:0000259" key="8">
    <source>
        <dbReference type="PROSITE" id="PS52029"/>
    </source>
</evidence>
<dbReference type="InterPro" id="IPR005490">
    <property type="entry name" value="LD_TPept_cat_dom"/>
</dbReference>
<evidence type="ECO:0000313" key="9">
    <source>
        <dbReference type="EMBL" id="OGZ34501.1"/>
    </source>
</evidence>
<reference evidence="9 10" key="1">
    <citation type="journal article" date="2016" name="Nat. Commun.">
        <title>Thousands of microbial genomes shed light on interconnected biogeochemical processes in an aquifer system.</title>
        <authorList>
            <person name="Anantharaman K."/>
            <person name="Brown C.T."/>
            <person name="Hug L.A."/>
            <person name="Sharon I."/>
            <person name="Castelle C.J."/>
            <person name="Probst A.J."/>
            <person name="Thomas B.C."/>
            <person name="Singh A."/>
            <person name="Wilkins M.J."/>
            <person name="Karaoz U."/>
            <person name="Brodie E.L."/>
            <person name="Williams K.H."/>
            <person name="Hubbard S.S."/>
            <person name="Banfield J.F."/>
        </authorList>
    </citation>
    <scope>NUCLEOTIDE SEQUENCE [LARGE SCALE GENOMIC DNA]</scope>
</reference>
<dbReference type="GO" id="GO:0016740">
    <property type="term" value="F:transferase activity"/>
    <property type="evidence" value="ECO:0007669"/>
    <property type="project" value="UniProtKB-KW"/>
</dbReference>
<dbReference type="Proteomes" id="UP000177725">
    <property type="component" value="Unassembled WGS sequence"/>
</dbReference>
<keyword evidence="4 6" id="KW-0573">Peptidoglycan synthesis</keyword>
<feature type="domain" description="L,D-TPase catalytic" evidence="8">
    <location>
        <begin position="78"/>
        <end position="202"/>
    </location>
</feature>
<accession>A0A1G2FAB6</accession>
<gene>
    <name evidence="9" type="ORF">A2174_02720</name>
</gene>
<dbReference type="GO" id="GO:0018104">
    <property type="term" value="P:peptidoglycan-protein cross-linking"/>
    <property type="evidence" value="ECO:0007669"/>
    <property type="project" value="TreeGrafter"/>
</dbReference>
<dbReference type="InterPro" id="IPR038063">
    <property type="entry name" value="Transpep_catalytic_dom"/>
</dbReference>
<evidence type="ECO:0000256" key="4">
    <source>
        <dbReference type="ARBA" id="ARBA00022984"/>
    </source>
</evidence>
<feature type="active site" description="Proton donor/acceptor" evidence="6">
    <location>
        <position position="155"/>
    </location>
</feature>
<dbReference type="EMBL" id="MHMV01000021">
    <property type="protein sequence ID" value="OGZ34501.1"/>
    <property type="molecule type" value="Genomic_DNA"/>
</dbReference>
<organism evidence="9 10">
    <name type="scientific">Candidatus Portnoybacteria bacterium RBG_13_41_18</name>
    <dbReference type="NCBI Taxonomy" id="1801991"/>
    <lineage>
        <taxon>Bacteria</taxon>
        <taxon>Candidatus Portnoyibacteriota</taxon>
    </lineage>
</organism>
<evidence type="ECO:0000256" key="7">
    <source>
        <dbReference type="SAM" id="Phobius"/>
    </source>
</evidence>
<feature type="transmembrane region" description="Helical" evidence="7">
    <location>
        <begin position="26"/>
        <end position="48"/>
    </location>
</feature>
<evidence type="ECO:0000256" key="6">
    <source>
        <dbReference type="PROSITE-ProRule" id="PRU01373"/>
    </source>
</evidence>
<dbReference type="Pfam" id="PF03734">
    <property type="entry name" value="YkuD"/>
    <property type="match status" value="1"/>
</dbReference>
<evidence type="ECO:0000256" key="1">
    <source>
        <dbReference type="ARBA" id="ARBA00004752"/>
    </source>
</evidence>
<dbReference type="AlphaFoldDB" id="A0A1G2FAB6"/>
<dbReference type="GO" id="GO:0071555">
    <property type="term" value="P:cell wall organization"/>
    <property type="evidence" value="ECO:0007669"/>
    <property type="project" value="UniProtKB-UniRule"/>
</dbReference>
<dbReference type="GO" id="GO:0008360">
    <property type="term" value="P:regulation of cell shape"/>
    <property type="evidence" value="ECO:0007669"/>
    <property type="project" value="UniProtKB-UniRule"/>
</dbReference>
<dbReference type="PANTHER" id="PTHR30582:SF2">
    <property type="entry name" value="L,D-TRANSPEPTIDASE YCIB-RELATED"/>
    <property type="match status" value="1"/>
</dbReference>
<dbReference type="Gene3D" id="2.40.440.10">
    <property type="entry name" value="L,D-transpeptidase catalytic domain-like"/>
    <property type="match status" value="1"/>
</dbReference>
<evidence type="ECO:0000256" key="3">
    <source>
        <dbReference type="ARBA" id="ARBA00022960"/>
    </source>
</evidence>
<dbReference type="PROSITE" id="PS52029">
    <property type="entry name" value="LD_TPASE"/>
    <property type="match status" value="1"/>
</dbReference>
<keyword evidence="2" id="KW-0808">Transferase</keyword>
<comment type="caution">
    <text evidence="9">The sequence shown here is derived from an EMBL/GenBank/DDBJ whole genome shotgun (WGS) entry which is preliminary data.</text>
</comment>
<sequence length="203" mass="23304">MLEKNLKMEENQVNNKKVNYLKYFKITIFLLVILLFFIIAGYVILNIWRAENNYSILPSFIAKEIAPADLPQSSDAQKRIEIDLRRQRMILYLNDEKIAEYVISSGRKGKMTMAGNFSILTKYPVAFGGLSQGQRWTMPYFIGFYMVGTEENGIHEMPFIDGWREPATDLGYPVSHGCVRLGVGIAEKVYNFAEIGTPVWAHY</sequence>
<dbReference type="CDD" id="cd16913">
    <property type="entry name" value="YkuD_like"/>
    <property type="match status" value="1"/>
</dbReference>
<protein>
    <recommendedName>
        <fullName evidence="8">L,D-TPase catalytic domain-containing protein</fullName>
    </recommendedName>
</protein>
<dbReference type="SUPFAM" id="SSF141523">
    <property type="entry name" value="L,D-transpeptidase catalytic domain-like"/>
    <property type="match status" value="1"/>
</dbReference>
<name>A0A1G2FAB6_9BACT</name>
<dbReference type="UniPathway" id="UPA00219"/>